<feature type="transmembrane region" description="Helical" evidence="4">
    <location>
        <begin position="320"/>
        <end position="341"/>
    </location>
</feature>
<organism evidence="7 8">
    <name type="scientific">Helicobacter canis NCTC 12740</name>
    <dbReference type="NCBI Taxonomy" id="1357399"/>
    <lineage>
        <taxon>Bacteria</taxon>
        <taxon>Pseudomonadati</taxon>
        <taxon>Campylobacterota</taxon>
        <taxon>Epsilonproteobacteria</taxon>
        <taxon>Campylobacterales</taxon>
        <taxon>Helicobacteraceae</taxon>
        <taxon>Helicobacter</taxon>
    </lineage>
</organism>
<evidence type="ECO:0000256" key="3">
    <source>
        <dbReference type="PROSITE-ProRule" id="PRU00284"/>
    </source>
</evidence>
<dbReference type="InterPro" id="IPR003660">
    <property type="entry name" value="HAMP_dom"/>
</dbReference>
<dbReference type="CDD" id="cd11386">
    <property type="entry name" value="MCP_signal"/>
    <property type="match status" value="1"/>
</dbReference>
<comment type="similarity">
    <text evidence="2">Belongs to the methyl-accepting chemotaxis (MCP) protein family.</text>
</comment>
<keyword evidence="4" id="KW-0812">Transmembrane</keyword>
<dbReference type="PANTHER" id="PTHR32089">
    <property type="entry name" value="METHYL-ACCEPTING CHEMOTAXIS PROTEIN MCPB"/>
    <property type="match status" value="1"/>
</dbReference>
<dbReference type="PROSITE" id="PS50885">
    <property type="entry name" value="HAMP"/>
    <property type="match status" value="1"/>
</dbReference>
<dbReference type="InterPro" id="IPR004089">
    <property type="entry name" value="MCPsignal_dom"/>
</dbReference>
<keyword evidence="4" id="KW-0472">Membrane</keyword>
<dbReference type="SUPFAM" id="SSF58104">
    <property type="entry name" value="Methyl-accepting chemotaxis protein (MCP) signaling domain"/>
    <property type="match status" value="1"/>
</dbReference>
<dbReference type="Gene3D" id="1.10.287.950">
    <property type="entry name" value="Methyl-accepting chemotaxis protein"/>
    <property type="match status" value="1"/>
</dbReference>
<dbReference type="Gene3D" id="3.30.450.20">
    <property type="entry name" value="PAS domain"/>
    <property type="match status" value="1"/>
</dbReference>
<dbReference type="PROSITE" id="PS50111">
    <property type="entry name" value="CHEMOTAXIS_TRANSDUC_2"/>
    <property type="match status" value="1"/>
</dbReference>
<dbReference type="GO" id="GO:0016020">
    <property type="term" value="C:membrane"/>
    <property type="evidence" value="ECO:0007669"/>
    <property type="project" value="InterPro"/>
</dbReference>
<dbReference type="HOGENOM" id="CLU_000445_107_30_7"/>
<protein>
    <submittedName>
        <fullName evidence="7">Uncharacterized protein</fullName>
    </submittedName>
</protein>
<dbReference type="Pfam" id="PF00015">
    <property type="entry name" value="MCPsignal"/>
    <property type="match status" value="1"/>
</dbReference>
<gene>
    <name evidence="7" type="ORF">HMPREF2087_01035</name>
</gene>
<sequence length="692" mass="75076">MLKNLKLGTRVSLLLGVIIIVCMTALTFIVLQSATSIQNKEAQKLLQNVSLRIGNLLIAHIDQSFGFVYGTASPIEINLQNGRFSENELEDFLEGMLDGDPDATFAYLYLKNHKPSKAKNTLPNGELMILRGDNDIDNKGGVYTIPATTKVLNFGSVQKALSTGKPTIGSPTYQNLDGKQERFVTGLNIPIKNASGAVIGVIGLVLDMNRVNSWMQDASLSVFSGDYRFIMTEEGLVAVHPDPNNLGHIITEMNQSSQAHTLKEAAKNHETGVYPYATPDGQEALAGLASLPIYETGTYWNVMVVAPMDSIMEPVYSLRGLIIICIALSVLVIIVCVFLYIQKAVISRLKVVSGLLFNFFKYLNHEISTPPALVTPKANDEIGGMVLAINDNIAGVQHGLEKDKQAITQSAQTAKDIESGKFSARITATPHNPQLIELKNVLNAMLDVLQSHIGRDMNEIQRVFDSFVKLDFTTEIADANGQVELVTNTLGQEIKKMLNSSASFANSLNERSNELAASMQRLTESSSQQASALGQSATAVEEISSSMQNVSTKAQEVTQQAEDIRNIVGIIKDIADQTNLLALNAAIEAARAGEHGRGFAVVADEVRKLAERTAKSLGEIEANVNLLSQSIVEMSESIKEQTEGLSQINDSIAQIESATQENATIASHTNTITQQVGDIAEEIIKDVNTKKF</sequence>
<dbReference type="RefSeq" id="WP_023929979.1">
    <property type="nucleotide sequence ID" value="NZ_KI669458.1"/>
</dbReference>
<evidence type="ECO:0000259" key="6">
    <source>
        <dbReference type="PROSITE" id="PS50885"/>
    </source>
</evidence>
<feature type="domain" description="Methyl-accepting transducer" evidence="5">
    <location>
        <begin position="498"/>
        <end position="691"/>
    </location>
</feature>
<name>V8CHZ7_9HELI</name>
<comment type="caution">
    <text evidence="7">The sequence shown here is derived from an EMBL/GenBank/DDBJ whole genome shotgun (WGS) entry which is preliminary data.</text>
</comment>
<keyword evidence="1 3" id="KW-0807">Transducer</keyword>
<feature type="transmembrane region" description="Helical" evidence="4">
    <location>
        <begin position="12"/>
        <end position="31"/>
    </location>
</feature>
<keyword evidence="8" id="KW-1185">Reference proteome</keyword>
<dbReference type="Gene3D" id="1.20.120.1530">
    <property type="match status" value="1"/>
</dbReference>
<reference evidence="7 8" key="1">
    <citation type="submission" date="2013-10" db="EMBL/GenBank/DDBJ databases">
        <title>The Genome Sequence of Helicobacter canis NCTC 12740.</title>
        <authorList>
            <consortium name="The Broad Institute Genomics Platform"/>
            <person name="Earl A."/>
            <person name="Fox J.G."/>
            <person name="Shen Z."/>
            <person name="Young S.K."/>
            <person name="Zeng Q."/>
            <person name="Gargeya S."/>
            <person name="Fitzgerald M."/>
            <person name="Abouelleil A."/>
            <person name="Alvarado L."/>
            <person name="Chapman S.B."/>
            <person name="Gainer-Dewar J."/>
            <person name="Goldberg J."/>
            <person name="Griggs A."/>
            <person name="Gujja S."/>
            <person name="Hansen M."/>
            <person name="Howarth C."/>
            <person name="Imamovic A."/>
            <person name="Ireland A."/>
            <person name="Larimer J."/>
            <person name="McCowan C."/>
            <person name="Murphy C."/>
            <person name="Pearson M."/>
            <person name="Poon T.W."/>
            <person name="Priest M."/>
            <person name="Roberts A."/>
            <person name="Saif S."/>
            <person name="Shea T."/>
            <person name="Sykes S."/>
            <person name="Wortman J."/>
            <person name="Nusbaum C."/>
            <person name="Birren B."/>
        </authorList>
    </citation>
    <scope>NUCLEOTIDE SEQUENCE [LARGE SCALE GENOMIC DNA]</scope>
    <source>
        <strain evidence="7 8">NCTC 12740</strain>
    </source>
</reference>
<dbReference type="Proteomes" id="UP000018688">
    <property type="component" value="Unassembled WGS sequence"/>
</dbReference>
<accession>V8CHZ7</accession>
<evidence type="ECO:0000313" key="7">
    <source>
        <dbReference type="EMBL" id="ETD26650.1"/>
    </source>
</evidence>
<dbReference type="SMART" id="SM00283">
    <property type="entry name" value="MA"/>
    <property type="match status" value="1"/>
</dbReference>
<dbReference type="PANTHER" id="PTHR32089:SF112">
    <property type="entry name" value="LYSOZYME-LIKE PROTEIN-RELATED"/>
    <property type="match status" value="1"/>
</dbReference>
<proteinExistence type="inferred from homology"/>
<dbReference type="eggNOG" id="COG0840">
    <property type="taxonomic scope" value="Bacteria"/>
</dbReference>
<evidence type="ECO:0000256" key="2">
    <source>
        <dbReference type="ARBA" id="ARBA00029447"/>
    </source>
</evidence>
<evidence type="ECO:0000259" key="5">
    <source>
        <dbReference type="PROSITE" id="PS50111"/>
    </source>
</evidence>
<evidence type="ECO:0000256" key="1">
    <source>
        <dbReference type="ARBA" id="ARBA00023224"/>
    </source>
</evidence>
<dbReference type="EMBL" id="AZJJ01000002">
    <property type="protein sequence ID" value="ETD26650.1"/>
    <property type="molecule type" value="Genomic_DNA"/>
</dbReference>
<dbReference type="GO" id="GO:0007165">
    <property type="term" value="P:signal transduction"/>
    <property type="evidence" value="ECO:0007669"/>
    <property type="project" value="UniProtKB-KW"/>
</dbReference>
<evidence type="ECO:0000256" key="4">
    <source>
        <dbReference type="SAM" id="Phobius"/>
    </source>
</evidence>
<dbReference type="STRING" id="1357399.HMPREF2087_01035"/>
<dbReference type="CDD" id="cd18773">
    <property type="entry name" value="PDC1_HK_sensor"/>
    <property type="match status" value="1"/>
</dbReference>
<evidence type="ECO:0000313" key="8">
    <source>
        <dbReference type="Proteomes" id="UP000018688"/>
    </source>
</evidence>
<keyword evidence="4" id="KW-1133">Transmembrane helix</keyword>
<feature type="domain" description="HAMP" evidence="6">
    <location>
        <begin position="405"/>
        <end position="454"/>
    </location>
</feature>
<dbReference type="AlphaFoldDB" id="V8CHZ7"/>
<dbReference type="PATRIC" id="fig|1357399.3.peg.1084"/>